<organism evidence="1 2">
    <name type="scientific">Diploptera punctata</name>
    <name type="common">Pacific beetle cockroach</name>
    <dbReference type="NCBI Taxonomy" id="6984"/>
    <lineage>
        <taxon>Eukaryota</taxon>
        <taxon>Metazoa</taxon>
        <taxon>Ecdysozoa</taxon>
        <taxon>Arthropoda</taxon>
        <taxon>Hexapoda</taxon>
        <taxon>Insecta</taxon>
        <taxon>Pterygota</taxon>
        <taxon>Neoptera</taxon>
        <taxon>Polyneoptera</taxon>
        <taxon>Dictyoptera</taxon>
        <taxon>Blattodea</taxon>
        <taxon>Blaberoidea</taxon>
        <taxon>Blaberidae</taxon>
        <taxon>Diplopterinae</taxon>
        <taxon>Diploptera</taxon>
    </lineage>
</organism>
<dbReference type="Proteomes" id="UP001233999">
    <property type="component" value="Unassembled WGS sequence"/>
</dbReference>
<keyword evidence="2" id="KW-1185">Reference proteome</keyword>
<accession>A0AAD8AKU7</accession>
<reference evidence="1" key="1">
    <citation type="journal article" date="2023" name="IScience">
        <title>Live-bearing cockroach genome reveals convergent evolutionary mechanisms linked to viviparity in insects and beyond.</title>
        <authorList>
            <person name="Fouks B."/>
            <person name="Harrison M.C."/>
            <person name="Mikhailova A.A."/>
            <person name="Marchal E."/>
            <person name="English S."/>
            <person name="Carruthers M."/>
            <person name="Jennings E.C."/>
            <person name="Chiamaka E.L."/>
            <person name="Frigard R.A."/>
            <person name="Pippel M."/>
            <person name="Attardo G.M."/>
            <person name="Benoit J.B."/>
            <person name="Bornberg-Bauer E."/>
            <person name="Tobe S.S."/>
        </authorList>
    </citation>
    <scope>NUCLEOTIDE SEQUENCE</scope>
    <source>
        <strain evidence="1">Stay&amp;Tobe</strain>
    </source>
</reference>
<feature type="non-terminal residue" evidence="1">
    <location>
        <position position="135"/>
    </location>
</feature>
<comment type="caution">
    <text evidence="1">The sequence shown here is derived from an EMBL/GenBank/DDBJ whole genome shotgun (WGS) entry which is preliminary data.</text>
</comment>
<protein>
    <submittedName>
        <fullName evidence="1">Uncharacterized protein</fullName>
    </submittedName>
</protein>
<feature type="non-terminal residue" evidence="1">
    <location>
        <position position="1"/>
    </location>
</feature>
<sequence length="135" mass="16136">YDWMNCMSMNDCKSYNETKRALHLCYFTSLSRRRSRKGTNTYFRLSTALRTEFGALNYDMADIMAWLINQNINKIEYINNGRNFTFFFATELRNPTFKTMQLGIYHKFELLEIRLVYAIRNLGDMQSVLIYNVET</sequence>
<proteinExistence type="predicted"/>
<dbReference type="EMBL" id="JASPKZ010000040">
    <property type="protein sequence ID" value="KAJ9600952.1"/>
    <property type="molecule type" value="Genomic_DNA"/>
</dbReference>
<gene>
    <name evidence="1" type="ORF">L9F63_000899</name>
</gene>
<dbReference type="AlphaFoldDB" id="A0AAD8AKU7"/>
<reference evidence="1" key="2">
    <citation type="submission" date="2023-05" db="EMBL/GenBank/DDBJ databases">
        <authorList>
            <person name="Fouks B."/>
        </authorList>
    </citation>
    <scope>NUCLEOTIDE SEQUENCE</scope>
    <source>
        <strain evidence="1">Stay&amp;Tobe</strain>
        <tissue evidence="1">Testes</tissue>
    </source>
</reference>
<evidence type="ECO:0000313" key="2">
    <source>
        <dbReference type="Proteomes" id="UP001233999"/>
    </source>
</evidence>
<evidence type="ECO:0000313" key="1">
    <source>
        <dbReference type="EMBL" id="KAJ9600952.1"/>
    </source>
</evidence>
<name>A0AAD8AKU7_DIPPU</name>